<evidence type="ECO:0000313" key="2">
    <source>
        <dbReference type="EMBL" id="NRS93138.1"/>
    </source>
</evidence>
<feature type="transmembrane region" description="Helical" evidence="1">
    <location>
        <begin position="26"/>
        <end position="59"/>
    </location>
</feature>
<dbReference type="Pfam" id="PF07332">
    <property type="entry name" value="Phage_holin_3_6"/>
    <property type="match status" value="1"/>
</dbReference>
<accession>A0A8J8K8P3</accession>
<dbReference type="Proteomes" id="UP000610746">
    <property type="component" value="Unassembled WGS sequence"/>
</dbReference>
<sequence>MLDIIKDYSTKKIELLKMEATEKSSVAAGSILFMIIILVLILFFLILLSIGLGLLIGYYLGNYGFGVLIMAGIYLLAIGILFAAKKSLKNSVADKIINALNK</sequence>
<keyword evidence="1" id="KW-1133">Transmembrane helix</keyword>
<comment type="caution">
    <text evidence="2">The sequence shown here is derived from an EMBL/GenBank/DDBJ whole genome shotgun (WGS) entry which is preliminary data.</text>
</comment>
<dbReference type="InterPro" id="IPR009937">
    <property type="entry name" value="Phage_holin_3_6"/>
</dbReference>
<keyword evidence="1" id="KW-0812">Transmembrane</keyword>
<dbReference type="AlphaFoldDB" id="A0A8J8K8P3"/>
<name>A0A8J8K8P3_9FLAO</name>
<gene>
    <name evidence="2" type="ORF">HNQ03_002224</name>
</gene>
<keyword evidence="1" id="KW-0472">Membrane</keyword>
<dbReference type="EMBL" id="JABSNO010000016">
    <property type="protein sequence ID" value="NRS93138.1"/>
    <property type="molecule type" value="Genomic_DNA"/>
</dbReference>
<dbReference type="RefSeq" id="WP_173779713.1">
    <property type="nucleotide sequence ID" value="NZ_JABSNO010000016.1"/>
</dbReference>
<evidence type="ECO:0000256" key="1">
    <source>
        <dbReference type="SAM" id="Phobius"/>
    </source>
</evidence>
<organism evidence="2 3">
    <name type="scientific">Frigoriflavimonas asaccharolytica</name>
    <dbReference type="NCBI Taxonomy" id="2735899"/>
    <lineage>
        <taxon>Bacteria</taxon>
        <taxon>Pseudomonadati</taxon>
        <taxon>Bacteroidota</taxon>
        <taxon>Flavobacteriia</taxon>
        <taxon>Flavobacteriales</taxon>
        <taxon>Weeksellaceae</taxon>
        <taxon>Frigoriflavimonas</taxon>
    </lineage>
</organism>
<protein>
    <submittedName>
        <fullName evidence="2">Putative membrane protein YqjE</fullName>
    </submittedName>
</protein>
<evidence type="ECO:0000313" key="3">
    <source>
        <dbReference type="Proteomes" id="UP000610746"/>
    </source>
</evidence>
<proteinExistence type="predicted"/>
<keyword evidence="3" id="KW-1185">Reference proteome</keyword>
<feature type="transmembrane region" description="Helical" evidence="1">
    <location>
        <begin position="65"/>
        <end position="84"/>
    </location>
</feature>
<reference evidence="2" key="1">
    <citation type="submission" date="2020-05" db="EMBL/GenBank/DDBJ databases">
        <title>Genomic Encyclopedia of Type Strains, Phase IV (KMG-V): Genome sequencing to study the core and pangenomes of soil and plant-associated prokaryotes.</title>
        <authorList>
            <person name="Whitman W."/>
        </authorList>
    </citation>
    <scope>NUCLEOTIDE SEQUENCE</scope>
    <source>
        <strain evidence="2">16F</strain>
    </source>
</reference>